<reference evidence="4 5" key="1">
    <citation type="journal article" date="2021" name="Elife">
        <title>Chloroplast acquisition without the gene transfer in kleptoplastic sea slugs, Plakobranchus ocellatus.</title>
        <authorList>
            <person name="Maeda T."/>
            <person name="Takahashi S."/>
            <person name="Yoshida T."/>
            <person name="Shimamura S."/>
            <person name="Takaki Y."/>
            <person name="Nagai Y."/>
            <person name="Toyoda A."/>
            <person name="Suzuki Y."/>
            <person name="Arimoto A."/>
            <person name="Ishii H."/>
            <person name="Satoh N."/>
            <person name="Nishiyama T."/>
            <person name="Hasebe M."/>
            <person name="Maruyama T."/>
            <person name="Minagawa J."/>
            <person name="Obokata J."/>
            <person name="Shigenobu S."/>
        </authorList>
    </citation>
    <scope>NUCLEOTIDE SEQUENCE [LARGE SCALE GENOMIC DNA]</scope>
</reference>
<name>A0AAV3ZXF3_9GAST</name>
<feature type="compositionally biased region" description="Polar residues" evidence="1">
    <location>
        <begin position="268"/>
        <end position="278"/>
    </location>
</feature>
<dbReference type="EMBL" id="BLXT01003133">
    <property type="protein sequence ID" value="GFO00550.1"/>
    <property type="molecule type" value="Genomic_DNA"/>
</dbReference>
<accession>A0AAV3ZXF3</accession>
<evidence type="ECO:0000313" key="4">
    <source>
        <dbReference type="EMBL" id="GFO00550.1"/>
    </source>
</evidence>
<feature type="signal peptide" evidence="3">
    <location>
        <begin position="1"/>
        <end position="27"/>
    </location>
</feature>
<evidence type="ECO:0000256" key="1">
    <source>
        <dbReference type="SAM" id="MobiDB-lite"/>
    </source>
</evidence>
<keyword evidence="5" id="KW-1185">Reference proteome</keyword>
<feature type="region of interest" description="Disordered" evidence="1">
    <location>
        <begin position="467"/>
        <end position="526"/>
    </location>
</feature>
<feature type="region of interest" description="Disordered" evidence="1">
    <location>
        <begin position="419"/>
        <end position="449"/>
    </location>
</feature>
<feature type="transmembrane region" description="Helical" evidence="2">
    <location>
        <begin position="213"/>
        <end position="237"/>
    </location>
</feature>
<evidence type="ECO:0000256" key="3">
    <source>
        <dbReference type="SAM" id="SignalP"/>
    </source>
</evidence>
<feature type="compositionally biased region" description="Polar residues" evidence="1">
    <location>
        <begin position="364"/>
        <end position="380"/>
    </location>
</feature>
<keyword evidence="2" id="KW-0812">Transmembrane</keyword>
<feature type="compositionally biased region" description="Basic and acidic residues" evidence="1">
    <location>
        <begin position="344"/>
        <end position="355"/>
    </location>
</feature>
<organism evidence="4 5">
    <name type="scientific">Plakobranchus ocellatus</name>
    <dbReference type="NCBI Taxonomy" id="259542"/>
    <lineage>
        <taxon>Eukaryota</taxon>
        <taxon>Metazoa</taxon>
        <taxon>Spiralia</taxon>
        <taxon>Lophotrochozoa</taxon>
        <taxon>Mollusca</taxon>
        <taxon>Gastropoda</taxon>
        <taxon>Heterobranchia</taxon>
        <taxon>Euthyneura</taxon>
        <taxon>Panpulmonata</taxon>
        <taxon>Sacoglossa</taxon>
        <taxon>Placobranchoidea</taxon>
        <taxon>Plakobranchidae</taxon>
        <taxon>Plakobranchus</taxon>
    </lineage>
</organism>
<keyword evidence="3" id="KW-0732">Signal</keyword>
<evidence type="ECO:0000313" key="5">
    <source>
        <dbReference type="Proteomes" id="UP000735302"/>
    </source>
</evidence>
<feature type="region of interest" description="Disordered" evidence="1">
    <location>
        <begin position="268"/>
        <end position="287"/>
    </location>
</feature>
<gene>
    <name evidence="4" type="ORF">PoB_002705500</name>
</gene>
<keyword evidence="2" id="KW-0472">Membrane</keyword>
<comment type="caution">
    <text evidence="4">The sequence shown here is derived from an EMBL/GenBank/DDBJ whole genome shotgun (WGS) entry which is preliminary data.</text>
</comment>
<proteinExistence type="predicted"/>
<keyword evidence="2" id="KW-1133">Transmembrane helix</keyword>
<dbReference type="Proteomes" id="UP000735302">
    <property type="component" value="Unassembled WGS sequence"/>
</dbReference>
<evidence type="ECO:0000256" key="2">
    <source>
        <dbReference type="SAM" id="Phobius"/>
    </source>
</evidence>
<dbReference type="AlphaFoldDB" id="A0AAV3ZXF3"/>
<sequence length="526" mass="58608">MATTGVLKPGLFYALFLVTMWTPGLYAQYAEIQFDNFYILVFRKNAMRRFQECMCDDDVSECILDYITERELGEYYYEARGTSERTPLSDIHGNITFLCTPGGFIPPDQVRCVRLRNSYERCTRQENCLFTHIDFFQNSCDLKCINVAWSGYSLSFRNFTQNLMFQDGTCWDPPPQDDNIISTSAEPVLTSSTAETTPYILNNDDDKNSDTEIIVAAVGWGVLAIIIIIAVISFLILRTKFRLTKKVQIPSMQSSRVIQNNYTASNANGLSPQSSYLTPSPAPQAYESPRASAIDDETAEYMDLEDEYMVIEDETLDLTKQSLKVSQNGTGPVFNGHAPQVADQGHRDDDNHIKSEYFMAGDTESPNSATAHQSALSANHTPDDAEDDGGYNRFETSRSNREPGVTDSFLETYNISTHSAEAEEGIDQGGEVGGATQRKIDEESEVTEMCRDSKGYTTAMKVNSVKAKDSNLKTEKSSPTFQTKDMDEDKSADCISESDNVVAHDQSDSLSSNLVNPYDMAQSIST</sequence>
<feature type="chain" id="PRO_5043506480" evidence="3">
    <location>
        <begin position="28"/>
        <end position="526"/>
    </location>
</feature>
<feature type="region of interest" description="Disordered" evidence="1">
    <location>
        <begin position="329"/>
        <end position="407"/>
    </location>
</feature>
<protein>
    <submittedName>
        <fullName evidence="4">Uncharacterized protein</fullName>
    </submittedName>
</protein>
<feature type="compositionally biased region" description="Basic and acidic residues" evidence="1">
    <location>
        <begin position="467"/>
        <end position="476"/>
    </location>
</feature>